<dbReference type="EMBL" id="QFPN01000001">
    <property type="protein sequence ID" value="PZQ19259.1"/>
    <property type="molecule type" value="Genomic_DNA"/>
</dbReference>
<dbReference type="AlphaFoldDB" id="A0A2W5KSZ3"/>
<dbReference type="InterPro" id="IPR046574">
    <property type="entry name" value="DUF6634"/>
</dbReference>
<evidence type="ECO:0000313" key="1">
    <source>
        <dbReference type="EMBL" id="PZQ19259.1"/>
    </source>
</evidence>
<protein>
    <submittedName>
        <fullName evidence="1">Uncharacterized protein</fullName>
    </submittedName>
</protein>
<name>A0A2W5KSZ3_ANCNO</name>
<organism evidence="1 2">
    <name type="scientific">Ancylobacter novellus</name>
    <name type="common">Thiobacillus novellus</name>
    <dbReference type="NCBI Taxonomy" id="921"/>
    <lineage>
        <taxon>Bacteria</taxon>
        <taxon>Pseudomonadati</taxon>
        <taxon>Pseudomonadota</taxon>
        <taxon>Alphaproteobacteria</taxon>
        <taxon>Hyphomicrobiales</taxon>
        <taxon>Xanthobacteraceae</taxon>
        <taxon>Ancylobacter</taxon>
    </lineage>
</organism>
<accession>A0A2W5KSZ3</accession>
<comment type="caution">
    <text evidence="1">The sequence shown here is derived from an EMBL/GenBank/DDBJ whole genome shotgun (WGS) entry which is preliminary data.</text>
</comment>
<sequence>MCDDADRRIAFALREIEALGGGAPDLADAPALDHWRLVRDEESAFLIGIVTGHPRIADGRLTRTSQLVAMNRGRTWARTLSRFYRLYAPADDAG</sequence>
<evidence type="ECO:0000313" key="2">
    <source>
        <dbReference type="Proteomes" id="UP000249577"/>
    </source>
</evidence>
<proteinExistence type="predicted"/>
<reference evidence="1 2" key="1">
    <citation type="submission" date="2017-08" db="EMBL/GenBank/DDBJ databases">
        <title>Infants hospitalized years apart are colonized by the same room-sourced microbial strains.</title>
        <authorList>
            <person name="Brooks B."/>
            <person name="Olm M.R."/>
            <person name="Firek B.A."/>
            <person name="Baker R."/>
            <person name="Thomas B.C."/>
            <person name="Morowitz M.J."/>
            <person name="Banfield J.F."/>
        </authorList>
    </citation>
    <scope>NUCLEOTIDE SEQUENCE [LARGE SCALE GENOMIC DNA]</scope>
    <source>
        <strain evidence="1">S2_005_003_R2_43</strain>
    </source>
</reference>
<gene>
    <name evidence="1" type="ORF">DI565_02475</name>
</gene>
<dbReference type="Proteomes" id="UP000249577">
    <property type="component" value="Unassembled WGS sequence"/>
</dbReference>
<dbReference type="Pfam" id="PF20339">
    <property type="entry name" value="DUF6634"/>
    <property type="match status" value="1"/>
</dbReference>